<dbReference type="InterPro" id="IPR014710">
    <property type="entry name" value="RmlC-like_jellyroll"/>
</dbReference>
<protein>
    <submittedName>
        <fullName evidence="5">AraC family transcriptional regulator</fullName>
    </submittedName>
</protein>
<dbReference type="Gene3D" id="2.60.120.10">
    <property type="entry name" value="Jelly Rolls"/>
    <property type="match status" value="1"/>
</dbReference>
<dbReference type="Pfam" id="PF02311">
    <property type="entry name" value="AraC_binding"/>
    <property type="match status" value="1"/>
</dbReference>
<evidence type="ECO:0000259" key="4">
    <source>
        <dbReference type="PROSITE" id="PS01124"/>
    </source>
</evidence>
<evidence type="ECO:0000256" key="1">
    <source>
        <dbReference type="ARBA" id="ARBA00023015"/>
    </source>
</evidence>
<dbReference type="SUPFAM" id="SSF46689">
    <property type="entry name" value="Homeodomain-like"/>
    <property type="match status" value="2"/>
</dbReference>
<dbReference type="Pfam" id="PF12833">
    <property type="entry name" value="HTH_18"/>
    <property type="match status" value="1"/>
</dbReference>
<comment type="caution">
    <text evidence="5">The sequence shown here is derived from an EMBL/GenBank/DDBJ whole genome shotgun (WGS) entry which is preliminary data.</text>
</comment>
<dbReference type="InterPro" id="IPR018060">
    <property type="entry name" value="HTH_AraC"/>
</dbReference>
<dbReference type="SUPFAM" id="SSF51215">
    <property type="entry name" value="Regulatory protein AraC"/>
    <property type="match status" value="1"/>
</dbReference>
<gene>
    <name evidence="5" type="ORF">GYN08_07260</name>
</gene>
<sequence length="294" mass="34827">MANNVYRFNEKSIDFAYRRRSVDNEHPETFHSHLGIELLLIHQGRGTLIVNNRSYRIEPGMLCVFQPYQLHRVRPDYSDGQSFERSLTVFEPTLFEAYFEKWPLLHAFFARLHRERLPDPCLYGIGDDHMLAHLFRDFRDRSLRMTEAERGEEISLFLINLFHAIKPMWNRSEGETSPSAARKLHRAEEILSWIETNYHLPYRLDDLAAALHLSPYHLSHLFKDAIGVSISEYISTRRIHEAVRLLATTDKPVSLIAEEIGLTNVSYFCKLFKENMNATPHQYRKRWMDRYFRL</sequence>
<dbReference type="Proteomes" id="UP000800303">
    <property type="component" value="Unassembled WGS sequence"/>
</dbReference>
<keyword evidence="1" id="KW-0805">Transcription regulation</keyword>
<name>A0ABX0F2A0_9BACL</name>
<feature type="domain" description="HTH araC/xylS-type" evidence="4">
    <location>
        <begin position="188"/>
        <end position="286"/>
    </location>
</feature>
<dbReference type="RefSeq" id="WP_166273531.1">
    <property type="nucleotide sequence ID" value="NZ_JAAFGS010000002.1"/>
</dbReference>
<evidence type="ECO:0000256" key="3">
    <source>
        <dbReference type="ARBA" id="ARBA00023163"/>
    </source>
</evidence>
<dbReference type="InterPro" id="IPR009057">
    <property type="entry name" value="Homeodomain-like_sf"/>
</dbReference>
<dbReference type="InterPro" id="IPR037923">
    <property type="entry name" value="HTH-like"/>
</dbReference>
<keyword evidence="3" id="KW-0804">Transcription</keyword>
<organism evidence="5 6">
    <name type="scientific">Saccharibacillus alkalitolerans</name>
    <dbReference type="NCBI Taxonomy" id="2705290"/>
    <lineage>
        <taxon>Bacteria</taxon>
        <taxon>Bacillati</taxon>
        <taxon>Bacillota</taxon>
        <taxon>Bacilli</taxon>
        <taxon>Bacillales</taxon>
        <taxon>Paenibacillaceae</taxon>
        <taxon>Saccharibacillus</taxon>
    </lineage>
</organism>
<dbReference type="Gene3D" id="1.10.10.60">
    <property type="entry name" value="Homeodomain-like"/>
    <property type="match status" value="2"/>
</dbReference>
<evidence type="ECO:0000256" key="2">
    <source>
        <dbReference type="ARBA" id="ARBA00023125"/>
    </source>
</evidence>
<dbReference type="InterPro" id="IPR003313">
    <property type="entry name" value="AraC-bd"/>
</dbReference>
<proteinExistence type="predicted"/>
<dbReference type="PANTHER" id="PTHR43280:SF34">
    <property type="entry name" value="ARAC-FAMILY TRANSCRIPTIONAL REGULATOR"/>
    <property type="match status" value="1"/>
</dbReference>
<keyword evidence="2" id="KW-0238">DNA-binding</keyword>
<dbReference type="PROSITE" id="PS01124">
    <property type="entry name" value="HTH_ARAC_FAMILY_2"/>
    <property type="match status" value="1"/>
</dbReference>
<dbReference type="SMART" id="SM00342">
    <property type="entry name" value="HTH_ARAC"/>
    <property type="match status" value="1"/>
</dbReference>
<reference evidence="5 6" key="1">
    <citation type="submission" date="2020-01" db="EMBL/GenBank/DDBJ databases">
        <title>Polyphasic characterisation and genomic insights into a novel alkali tolerant bacterium VR-M41.</title>
        <authorList>
            <person name="Vemuluri V.R."/>
        </authorList>
    </citation>
    <scope>NUCLEOTIDE SEQUENCE [LARGE SCALE GENOMIC DNA]</scope>
    <source>
        <strain evidence="5 6">VR-M41</strain>
    </source>
</reference>
<evidence type="ECO:0000313" key="6">
    <source>
        <dbReference type="Proteomes" id="UP000800303"/>
    </source>
</evidence>
<dbReference type="PANTHER" id="PTHR43280">
    <property type="entry name" value="ARAC-FAMILY TRANSCRIPTIONAL REGULATOR"/>
    <property type="match status" value="1"/>
</dbReference>
<keyword evidence="6" id="KW-1185">Reference proteome</keyword>
<accession>A0ABX0F2A0</accession>
<evidence type="ECO:0000313" key="5">
    <source>
        <dbReference type="EMBL" id="NGZ75111.1"/>
    </source>
</evidence>
<dbReference type="EMBL" id="JAAFGS010000002">
    <property type="protein sequence ID" value="NGZ75111.1"/>
    <property type="molecule type" value="Genomic_DNA"/>
</dbReference>